<dbReference type="EMBL" id="JAGXEW010000050">
    <property type="protein sequence ID" value="KAK1151819.1"/>
    <property type="molecule type" value="Genomic_DNA"/>
</dbReference>
<evidence type="ECO:0000313" key="8">
    <source>
        <dbReference type="EMBL" id="KAK1151819.1"/>
    </source>
</evidence>
<organism evidence="8 10">
    <name type="scientific">Acipenser oxyrinchus oxyrinchus</name>
    <dbReference type="NCBI Taxonomy" id="40147"/>
    <lineage>
        <taxon>Eukaryota</taxon>
        <taxon>Metazoa</taxon>
        <taxon>Chordata</taxon>
        <taxon>Craniata</taxon>
        <taxon>Vertebrata</taxon>
        <taxon>Euteleostomi</taxon>
        <taxon>Actinopterygii</taxon>
        <taxon>Chondrostei</taxon>
        <taxon>Acipenseriformes</taxon>
        <taxon>Acipenseridae</taxon>
        <taxon>Acipenser</taxon>
    </lineage>
</organism>
<accession>A0AAD8FSQ2</accession>
<comment type="similarity">
    <text evidence="2">Belongs to the CD225/Dispanin family.</text>
</comment>
<protein>
    <submittedName>
        <fullName evidence="8">Calcium-binding protein P-like</fullName>
    </submittedName>
</protein>
<feature type="transmembrane region" description="Helical" evidence="7">
    <location>
        <begin position="151"/>
        <end position="172"/>
    </location>
</feature>
<evidence type="ECO:0000256" key="5">
    <source>
        <dbReference type="ARBA" id="ARBA00023136"/>
    </source>
</evidence>
<evidence type="ECO:0000313" key="9">
    <source>
        <dbReference type="EMBL" id="KAK1155152.1"/>
    </source>
</evidence>
<dbReference type="InterPro" id="IPR051423">
    <property type="entry name" value="CD225/Dispanin"/>
</dbReference>
<keyword evidence="4 7" id="KW-1133">Transmembrane helix</keyword>
<feature type="compositionally biased region" description="Pro residues" evidence="6">
    <location>
        <begin position="49"/>
        <end position="72"/>
    </location>
</feature>
<feature type="compositionally biased region" description="Low complexity" evidence="6">
    <location>
        <begin position="37"/>
        <end position="48"/>
    </location>
</feature>
<evidence type="ECO:0000313" key="10">
    <source>
        <dbReference type="Proteomes" id="UP001230051"/>
    </source>
</evidence>
<keyword evidence="10" id="KW-1185">Reference proteome</keyword>
<feature type="region of interest" description="Disordered" evidence="6">
    <location>
        <begin position="1"/>
        <end position="72"/>
    </location>
</feature>
<evidence type="ECO:0000256" key="3">
    <source>
        <dbReference type="ARBA" id="ARBA00022692"/>
    </source>
</evidence>
<evidence type="ECO:0000256" key="2">
    <source>
        <dbReference type="ARBA" id="ARBA00006843"/>
    </source>
</evidence>
<proteinExistence type="inferred from homology"/>
<reference evidence="8" key="1">
    <citation type="submission" date="2022-02" db="EMBL/GenBank/DDBJ databases">
        <title>Atlantic sturgeon de novo genome assembly.</title>
        <authorList>
            <person name="Stock M."/>
            <person name="Klopp C."/>
            <person name="Guiguen Y."/>
            <person name="Cabau C."/>
            <person name="Parinello H."/>
            <person name="Santidrian Yebra-Pimentel E."/>
            <person name="Kuhl H."/>
            <person name="Dirks R.P."/>
            <person name="Guessner J."/>
            <person name="Wuertz S."/>
            <person name="Du K."/>
            <person name="Schartl M."/>
        </authorList>
    </citation>
    <scope>NUCLEOTIDE SEQUENCE</scope>
    <source>
        <strain evidence="8">STURGEONOMICS-FGT-2020</strain>
        <tissue evidence="8">Whole blood</tissue>
    </source>
</reference>
<dbReference type="Proteomes" id="UP001230051">
    <property type="component" value="Unassembled WGS sequence"/>
</dbReference>
<dbReference type="PANTHER" id="PTHR14948">
    <property type="entry name" value="NG5"/>
    <property type="match status" value="1"/>
</dbReference>
<evidence type="ECO:0000256" key="1">
    <source>
        <dbReference type="ARBA" id="ARBA00004370"/>
    </source>
</evidence>
<feature type="transmembrane region" description="Helical" evidence="7">
    <location>
        <begin position="103"/>
        <end position="125"/>
    </location>
</feature>
<comment type="subcellular location">
    <subcellularLocation>
        <location evidence="1">Membrane</location>
    </subcellularLocation>
</comment>
<sequence>MSKQNPDYPGQYPEKSDFADSPPAYQAPGMAGYQTSYPGPQQYVAYPPGQGPYPPAPGQGPYPQAQPYPPPQGQYPMGQGPAVTMQPAIYVQRAPLAHPMPDYLGYSIFTMLCCCLPLGIAALIYSISTRDANNMGNEELAKKNSRLARNLNHAGLGIGIAIIILWIAYVAFAASMH</sequence>
<keyword evidence="5 7" id="KW-0472">Membrane</keyword>
<dbReference type="Pfam" id="PF04505">
    <property type="entry name" value="CD225"/>
    <property type="match status" value="1"/>
</dbReference>
<evidence type="ECO:0000256" key="4">
    <source>
        <dbReference type="ARBA" id="ARBA00022989"/>
    </source>
</evidence>
<keyword evidence="3 7" id="KW-0812">Transmembrane</keyword>
<evidence type="ECO:0000256" key="6">
    <source>
        <dbReference type="SAM" id="MobiDB-lite"/>
    </source>
</evidence>
<gene>
    <name evidence="9" type="ORF">AOXY_G27540</name>
    <name evidence="8" type="ORF">AOXY_G32157</name>
</gene>
<dbReference type="GO" id="GO:0016020">
    <property type="term" value="C:membrane"/>
    <property type="evidence" value="ECO:0007669"/>
    <property type="project" value="UniProtKB-SubCell"/>
</dbReference>
<dbReference type="PANTHER" id="PTHR14948:SF46">
    <property type="entry name" value="DISPANIN SUBFAMILY A MEMBER 2B-LIKE-RELATED"/>
    <property type="match status" value="1"/>
</dbReference>
<dbReference type="InterPro" id="IPR007593">
    <property type="entry name" value="CD225/Dispanin_fam"/>
</dbReference>
<evidence type="ECO:0000256" key="7">
    <source>
        <dbReference type="SAM" id="Phobius"/>
    </source>
</evidence>
<name>A0AAD8FSQ2_ACIOX</name>
<comment type="caution">
    <text evidence="8">The sequence shown here is derived from an EMBL/GenBank/DDBJ whole genome shotgun (WGS) entry which is preliminary data.</text>
</comment>
<dbReference type="AlphaFoldDB" id="A0AAD8FSQ2"/>
<dbReference type="EMBL" id="JAGXEW010000032">
    <property type="protein sequence ID" value="KAK1155152.1"/>
    <property type="molecule type" value="Genomic_DNA"/>
</dbReference>